<dbReference type="OrthoDB" id="797657at2"/>
<protein>
    <submittedName>
        <fullName evidence="2">Uncharacterized protein</fullName>
    </submittedName>
</protein>
<feature type="signal peptide" evidence="1">
    <location>
        <begin position="1"/>
        <end position="19"/>
    </location>
</feature>
<dbReference type="RefSeq" id="WP_111320532.1">
    <property type="nucleotide sequence ID" value="NZ_QKZT01000012.1"/>
</dbReference>
<proteinExistence type="predicted"/>
<keyword evidence="1" id="KW-0732">Signal</keyword>
<evidence type="ECO:0000256" key="1">
    <source>
        <dbReference type="SAM" id="SignalP"/>
    </source>
</evidence>
<dbReference type="AlphaFoldDB" id="A0A2W7RHI9"/>
<dbReference type="Proteomes" id="UP000248882">
    <property type="component" value="Unassembled WGS sequence"/>
</dbReference>
<evidence type="ECO:0000313" key="3">
    <source>
        <dbReference type="Proteomes" id="UP000248882"/>
    </source>
</evidence>
<dbReference type="EMBL" id="QKZT01000012">
    <property type="protein sequence ID" value="PZX50235.1"/>
    <property type="molecule type" value="Genomic_DNA"/>
</dbReference>
<reference evidence="2 3" key="1">
    <citation type="submission" date="2018-06" db="EMBL/GenBank/DDBJ databases">
        <title>Genomic Encyclopedia of Archaeal and Bacterial Type Strains, Phase II (KMG-II): from individual species to whole genera.</title>
        <authorList>
            <person name="Goeker M."/>
        </authorList>
    </citation>
    <scope>NUCLEOTIDE SEQUENCE [LARGE SCALE GENOMIC DNA]</scope>
    <source>
        <strain evidence="2 3">DSM 19830</strain>
    </source>
</reference>
<gene>
    <name evidence="2" type="ORF">LV85_02853</name>
</gene>
<name>A0A2W7RHI9_9BACT</name>
<feature type="chain" id="PRO_5016119793" evidence="1">
    <location>
        <begin position="20"/>
        <end position="95"/>
    </location>
</feature>
<organism evidence="2 3">
    <name type="scientific">Algoriphagus chordae</name>
    <dbReference type="NCBI Taxonomy" id="237019"/>
    <lineage>
        <taxon>Bacteria</taxon>
        <taxon>Pseudomonadati</taxon>
        <taxon>Bacteroidota</taxon>
        <taxon>Cytophagia</taxon>
        <taxon>Cytophagales</taxon>
        <taxon>Cyclobacteriaceae</taxon>
        <taxon>Algoriphagus</taxon>
    </lineage>
</organism>
<keyword evidence="3" id="KW-1185">Reference proteome</keyword>
<sequence length="95" mass="10559">MKRSVLLLAIMMVSAVGFSQSTLKGPKAKNATPTERVAHASALKFYSVPTEVKGPEAKNQKVWTKSEISTKTVYIREEKDLPKGPKAKNKKVWED</sequence>
<evidence type="ECO:0000313" key="2">
    <source>
        <dbReference type="EMBL" id="PZX50235.1"/>
    </source>
</evidence>
<comment type="caution">
    <text evidence="2">The sequence shown here is derived from an EMBL/GenBank/DDBJ whole genome shotgun (WGS) entry which is preliminary data.</text>
</comment>
<accession>A0A2W7RHI9</accession>